<sequence length="540" mass="60697">MTVPQERSHPRYRPPKHLPYELREHCVIYFEEELYTQSLTLLTNLLTSGTSFTTPSGDPVPAFVPTPQQLALASTLVVHPRLTTRATSKERLQASNVAYRLLRNVNKIVGPINADFATAFTFTQNVRGRGEGRRRASGDESGEDPGMINSEIANEGSLWARAEDFWHAVGWVFNCSVAYPKRWERWKLWLEFMLDVLEDDWVERSRIVGEEGGRSNNKPEEDLLAQSMIVRYLSGCKGSFGSKRRIIRAIFADGSAKSLGEFREIFKNEPRERKKKSGDTETRRPVKVDIDQEVFGDYLDNDSDDDDVEETSESTPAKPVEGHPHHAGEKILVVGEQPQRVTTVSDGAERFGGMDSLVLRQRMLSLLSAVSARSNKYFTPLDDLYDMYIEHIRPLPLPSFSLLTLPVLPGVPPAYRSSFNQLLLATLIASSAPVINEDNLSQEILETCYLPFPANTHSVLDNAKVSLLVESLLRLQAVHAGLVFTSELGNAVEIGVQAREVKAKGGVRKKRDNLLREEEESWVYLQASSQRMKELVEALK</sequence>
<feature type="region of interest" description="Disordered" evidence="1">
    <location>
        <begin position="297"/>
        <end position="325"/>
    </location>
</feature>
<feature type="compositionally biased region" description="Acidic residues" evidence="1">
    <location>
        <begin position="297"/>
        <end position="312"/>
    </location>
</feature>
<comment type="caution">
    <text evidence="2">The sequence shown here is derived from an EMBL/GenBank/DDBJ whole genome shotgun (WGS) entry which is preliminary data.</text>
</comment>
<evidence type="ECO:0000313" key="3">
    <source>
        <dbReference type="Proteomes" id="UP000750711"/>
    </source>
</evidence>
<protein>
    <submittedName>
        <fullName evidence="2">Uncharacterized protein</fullName>
    </submittedName>
</protein>
<accession>A0A9P8L8M5</accession>
<name>A0A9P8L8M5_9PEZI</name>
<proteinExistence type="predicted"/>
<feature type="region of interest" description="Disordered" evidence="1">
    <location>
        <begin position="128"/>
        <end position="148"/>
    </location>
</feature>
<keyword evidence="3" id="KW-1185">Reference proteome</keyword>
<dbReference type="Proteomes" id="UP000750711">
    <property type="component" value="Unassembled WGS sequence"/>
</dbReference>
<gene>
    <name evidence="2" type="ORF">GP486_005749</name>
</gene>
<reference evidence="2" key="1">
    <citation type="submission" date="2021-03" db="EMBL/GenBank/DDBJ databases">
        <title>Comparative genomics and phylogenomic investigation of the class Geoglossomycetes provide insights into ecological specialization and systematics.</title>
        <authorList>
            <person name="Melie T."/>
            <person name="Pirro S."/>
            <person name="Miller A.N."/>
            <person name="Quandt A."/>
        </authorList>
    </citation>
    <scope>NUCLEOTIDE SEQUENCE</scope>
    <source>
        <strain evidence="2">CAQ_001_2017</strain>
    </source>
</reference>
<feature type="compositionally biased region" description="Basic and acidic residues" evidence="1">
    <location>
        <begin position="128"/>
        <end position="138"/>
    </location>
</feature>
<dbReference type="EMBL" id="JAGHQM010001139">
    <property type="protein sequence ID" value="KAH0556322.1"/>
    <property type="molecule type" value="Genomic_DNA"/>
</dbReference>
<evidence type="ECO:0000256" key="1">
    <source>
        <dbReference type="SAM" id="MobiDB-lite"/>
    </source>
</evidence>
<dbReference type="AlphaFoldDB" id="A0A9P8L8M5"/>
<organism evidence="2 3">
    <name type="scientific">Trichoglossum hirsutum</name>
    <dbReference type="NCBI Taxonomy" id="265104"/>
    <lineage>
        <taxon>Eukaryota</taxon>
        <taxon>Fungi</taxon>
        <taxon>Dikarya</taxon>
        <taxon>Ascomycota</taxon>
        <taxon>Pezizomycotina</taxon>
        <taxon>Geoglossomycetes</taxon>
        <taxon>Geoglossales</taxon>
        <taxon>Geoglossaceae</taxon>
        <taxon>Trichoglossum</taxon>
    </lineage>
</organism>
<evidence type="ECO:0000313" key="2">
    <source>
        <dbReference type="EMBL" id="KAH0556322.1"/>
    </source>
</evidence>